<name>W2T708_NECAM</name>
<evidence type="ECO:0008006" key="4">
    <source>
        <dbReference type="Google" id="ProtNLM"/>
    </source>
</evidence>
<feature type="transmembrane region" description="Helical" evidence="1">
    <location>
        <begin position="17"/>
        <end position="40"/>
    </location>
</feature>
<dbReference type="EMBL" id="KI660151">
    <property type="protein sequence ID" value="ETN77785.1"/>
    <property type="molecule type" value="Genomic_DNA"/>
</dbReference>
<sequence length="137" mass="15274">MYCIDPDPVFWGNTRTISAISLITIAVVSLGLHGLFIIGVRRLAGWKSSFSFALLISMSMVSITRFLVEIVCDILALAYTDFCANHHLFTTLGSINASAYFTVILLTILMTIHRMIYTICATRASTFLFPSLMKVRK</sequence>
<gene>
    <name evidence="2" type="ORF">NECAME_10795</name>
</gene>
<evidence type="ECO:0000313" key="3">
    <source>
        <dbReference type="Proteomes" id="UP000053676"/>
    </source>
</evidence>
<protein>
    <recommendedName>
        <fullName evidence="4">G-protein coupled receptors family 1 profile domain-containing protein</fullName>
    </recommendedName>
</protein>
<feature type="transmembrane region" description="Helical" evidence="1">
    <location>
        <begin position="52"/>
        <end position="79"/>
    </location>
</feature>
<dbReference type="OrthoDB" id="5828428at2759"/>
<organism evidence="2 3">
    <name type="scientific">Necator americanus</name>
    <name type="common">Human hookworm</name>
    <dbReference type="NCBI Taxonomy" id="51031"/>
    <lineage>
        <taxon>Eukaryota</taxon>
        <taxon>Metazoa</taxon>
        <taxon>Ecdysozoa</taxon>
        <taxon>Nematoda</taxon>
        <taxon>Chromadorea</taxon>
        <taxon>Rhabditida</taxon>
        <taxon>Rhabditina</taxon>
        <taxon>Rhabditomorpha</taxon>
        <taxon>Strongyloidea</taxon>
        <taxon>Ancylostomatidae</taxon>
        <taxon>Bunostominae</taxon>
        <taxon>Necator</taxon>
    </lineage>
</organism>
<dbReference type="OMA" id="MIYTICA"/>
<dbReference type="Proteomes" id="UP000053676">
    <property type="component" value="Unassembled WGS sequence"/>
</dbReference>
<evidence type="ECO:0000256" key="1">
    <source>
        <dbReference type="SAM" id="Phobius"/>
    </source>
</evidence>
<proteinExistence type="predicted"/>
<keyword evidence="3" id="KW-1185">Reference proteome</keyword>
<keyword evidence="1" id="KW-0812">Transmembrane</keyword>
<reference evidence="3" key="1">
    <citation type="journal article" date="2014" name="Nat. Genet.">
        <title>Genome of the human hookworm Necator americanus.</title>
        <authorList>
            <person name="Tang Y.T."/>
            <person name="Gao X."/>
            <person name="Rosa B.A."/>
            <person name="Abubucker S."/>
            <person name="Hallsworth-Pepin K."/>
            <person name="Martin J."/>
            <person name="Tyagi R."/>
            <person name="Heizer E."/>
            <person name="Zhang X."/>
            <person name="Bhonagiri-Palsikar V."/>
            <person name="Minx P."/>
            <person name="Warren W.C."/>
            <person name="Wang Q."/>
            <person name="Zhan B."/>
            <person name="Hotez P.J."/>
            <person name="Sternberg P.W."/>
            <person name="Dougall A."/>
            <person name="Gaze S.T."/>
            <person name="Mulvenna J."/>
            <person name="Sotillo J."/>
            <person name="Ranganathan S."/>
            <person name="Rabelo E.M."/>
            <person name="Wilson R.K."/>
            <person name="Felgner P.L."/>
            <person name="Bethony J."/>
            <person name="Hawdon J.M."/>
            <person name="Gasser R.B."/>
            <person name="Loukas A."/>
            <person name="Mitreva M."/>
        </authorList>
    </citation>
    <scope>NUCLEOTIDE SEQUENCE [LARGE SCALE GENOMIC DNA]</scope>
</reference>
<accession>W2T708</accession>
<dbReference type="AlphaFoldDB" id="W2T708"/>
<keyword evidence="1" id="KW-1133">Transmembrane helix</keyword>
<dbReference type="KEGG" id="nai:NECAME_10795"/>
<keyword evidence="1" id="KW-0472">Membrane</keyword>
<evidence type="ECO:0000313" key="2">
    <source>
        <dbReference type="EMBL" id="ETN77785.1"/>
    </source>
</evidence>